<evidence type="ECO:0000313" key="3">
    <source>
        <dbReference type="Proteomes" id="UP000177362"/>
    </source>
</evidence>
<dbReference type="AlphaFoldDB" id="A0A1G2KLD5"/>
<accession>A0A1G2KLD5</accession>
<keyword evidence="1" id="KW-0812">Transmembrane</keyword>
<keyword evidence="1" id="KW-1133">Transmembrane helix</keyword>
<evidence type="ECO:0000313" key="2">
    <source>
        <dbReference type="EMBL" id="OHA00267.1"/>
    </source>
</evidence>
<protein>
    <recommendedName>
        <fullName evidence="4">DUF378 domain-containing protein</fullName>
    </recommendedName>
</protein>
<dbReference type="EMBL" id="MHQJ01000053">
    <property type="protein sequence ID" value="OHA00267.1"/>
    <property type="molecule type" value="Genomic_DNA"/>
</dbReference>
<comment type="caution">
    <text evidence="2">The sequence shown here is derived from an EMBL/GenBank/DDBJ whole genome shotgun (WGS) entry which is preliminary data.</text>
</comment>
<dbReference type="Pfam" id="PF04070">
    <property type="entry name" value="DUF378"/>
    <property type="match status" value="1"/>
</dbReference>
<organism evidence="2 3">
    <name type="scientific">Candidatus Sungbacteria bacterium RIFCSPHIGHO2_02_FULL_49_12</name>
    <dbReference type="NCBI Taxonomy" id="1802271"/>
    <lineage>
        <taxon>Bacteria</taxon>
        <taxon>Candidatus Sungiibacteriota</taxon>
    </lineage>
</organism>
<feature type="transmembrane region" description="Helical" evidence="1">
    <location>
        <begin position="30"/>
        <end position="48"/>
    </location>
</feature>
<dbReference type="Proteomes" id="UP000177362">
    <property type="component" value="Unassembled WGS sequence"/>
</dbReference>
<name>A0A1G2KLD5_9BACT</name>
<dbReference type="InterPro" id="IPR007211">
    <property type="entry name" value="DUF378"/>
</dbReference>
<sequence>MITWILLVVGGLNWLLEAFGYGVGQYVGSQIAQIVYILVGLSAIYEIVTHKKNCKLCGSQASPM</sequence>
<reference evidence="2 3" key="1">
    <citation type="journal article" date="2016" name="Nat. Commun.">
        <title>Thousands of microbial genomes shed light on interconnected biogeochemical processes in an aquifer system.</title>
        <authorList>
            <person name="Anantharaman K."/>
            <person name="Brown C.T."/>
            <person name="Hug L.A."/>
            <person name="Sharon I."/>
            <person name="Castelle C.J."/>
            <person name="Probst A.J."/>
            <person name="Thomas B.C."/>
            <person name="Singh A."/>
            <person name="Wilkins M.J."/>
            <person name="Karaoz U."/>
            <person name="Brodie E.L."/>
            <person name="Williams K.H."/>
            <person name="Hubbard S.S."/>
            <person name="Banfield J.F."/>
        </authorList>
    </citation>
    <scope>NUCLEOTIDE SEQUENCE [LARGE SCALE GENOMIC DNA]</scope>
</reference>
<keyword evidence="1" id="KW-0472">Membrane</keyword>
<evidence type="ECO:0008006" key="4">
    <source>
        <dbReference type="Google" id="ProtNLM"/>
    </source>
</evidence>
<gene>
    <name evidence="2" type="ORF">A3C11_00660</name>
</gene>
<evidence type="ECO:0000256" key="1">
    <source>
        <dbReference type="SAM" id="Phobius"/>
    </source>
</evidence>
<proteinExistence type="predicted"/>